<feature type="domain" description="Phosphate acetyl/butaryl transferase" evidence="4">
    <location>
        <begin position="82"/>
        <end position="292"/>
    </location>
</feature>
<evidence type="ECO:0000313" key="6">
    <source>
        <dbReference type="Proteomes" id="UP001595279"/>
    </source>
</evidence>
<organism evidence="5 6">
    <name type="scientific">Virgibacillus xinjiangensis</name>
    <dbReference type="NCBI Taxonomy" id="393090"/>
    <lineage>
        <taxon>Bacteria</taxon>
        <taxon>Bacillati</taxon>
        <taxon>Bacillota</taxon>
        <taxon>Bacilli</taxon>
        <taxon>Bacillales</taxon>
        <taxon>Bacillaceae</taxon>
        <taxon>Virgibacillus</taxon>
    </lineage>
</organism>
<comment type="caution">
    <text evidence="5">The sequence shown here is derived from an EMBL/GenBank/DDBJ whole genome shotgun (WGS) entry which is preliminary data.</text>
</comment>
<dbReference type="PIRSF" id="PIRSF000428">
    <property type="entry name" value="P_Ac_trans"/>
    <property type="match status" value="1"/>
</dbReference>
<sequence length="301" mass="31843">MNTLASLKDMIPNRQKKVAVAHAADQGILRAVKKALELNLCEFLLVGDEVDIAAAAQQAELDILQAGITIRHVGRTESVAGEAVAAVAEEEAQLVMKGSLPTKNLLRAVLDKNRGLRTGKVLSHTALFEIPALDRLLLLSDAALNITPSLKEKEQIIHNSVEVARGIGMTTPKVALLAPVETVDESMQSTMDAALLTQMYRRGQISGCVVDGPLAFDIAISTEAADQKGIVSDVAGKADVLIVPTIEAGNMLYKSFIYTGRAQVASIISGAKVPVVLTSRSDSAQSKLNSLMLGLASADKI</sequence>
<protein>
    <submittedName>
        <fullName evidence="5">Bifunctional enoyl-CoA hydratase/phosphate acetyltransferase</fullName>
    </submittedName>
</protein>
<accession>A0ABV7CRR9</accession>
<dbReference type="InterPro" id="IPR050500">
    <property type="entry name" value="Phos_Acetyltrans/Butyryltrans"/>
</dbReference>
<evidence type="ECO:0000256" key="2">
    <source>
        <dbReference type="ARBA" id="ARBA00022679"/>
    </source>
</evidence>
<gene>
    <name evidence="5" type="ORF">ACFOGI_01930</name>
</gene>
<dbReference type="NCBIfam" id="NF006045">
    <property type="entry name" value="PRK08190.1"/>
    <property type="match status" value="1"/>
</dbReference>
<dbReference type="InterPro" id="IPR002505">
    <property type="entry name" value="PTA_PTB"/>
</dbReference>
<comment type="similarity">
    <text evidence="1">Belongs to the phosphate acetyltransferase and butyryltransferase family.</text>
</comment>
<keyword evidence="3" id="KW-0012">Acyltransferase</keyword>
<name>A0ABV7CRR9_9BACI</name>
<evidence type="ECO:0000256" key="1">
    <source>
        <dbReference type="ARBA" id="ARBA00005656"/>
    </source>
</evidence>
<dbReference type="PANTHER" id="PTHR43356:SF2">
    <property type="entry name" value="PHOSPHATE ACETYLTRANSFERASE"/>
    <property type="match status" value="1"/>
</dbReference>
<evidence type="ECO:0000256" key="3">
    <source>
        <dbReference type="ARBA" id="ARBA00023315"/>
    </source>
</evidence>
<dbReference type="PANTHER" id="PTHR43356">
    <property type="entry name" value="PHOSPHATE ACETYLTRANSFERASE"/>
    <property type="match status" value="1"/>
</dbReference>
<dbReference type="Proteomes" id="UP001595279">
    <property type="component" value="Unassembled WGS sequence"/>
</dbReference>
<evidence type="ECO:0000259" key="4">
    <source>
        <dbReference type="Pfam" id="PF01515"/>
    </source>
</evidence>
<keyword evidence="6" id="KW-1185">Reference proteome</keyword>
<reference evidence="6" key="1">
    <citation type="journal article" date="2019" name="Int. J. Syst. Evol. Microbiol.">
        <title>The Global Catalogue of Microorganisms (GCM) 10K type strain sequencing project: providing services to taxonomists for standard genome sequencing and annotation.</title>
        <authorList>
            <consortium name="The Broad Institute Genomics Platform"/>
            <consortium name="The Broad Institute Genome Sequencing Center for Infectious Disease"/>
            <person name="Wu L."/>
            <person name="Ma J."/>
        </authorList>
    </citation>
    <scope>NUCLEOTIDE SEQUENCE [LARGE SCALE GENOMIC DNA]</scope>
    <source>
        <strain evidence="6">KCTC 13128</strain>
    </source>
</reference>
<dbReference type="SUPFAM" id="SSF53659">
    <property type="entry name" value="Isocitrate/Isopropylmalate dehydrogenase-like"/>
    <property type="match status" value="1"/>
</dbReference>
<dbReference type="Gene3D" id="3.40.718.10">
    <property type="entry name" value="Isopropylmalate Dehydrogenase"/>
    <property type="match status" value="1"/>
</dbReference>
<dbReference type="Pfam" id="PF01515">
    <property type="entry name" value="PTA_PTB"/>
    <property type="match status" value="1"/>
</dbReference>
<proteinExistence type="inferred from homology"/>
<dbReference type="RefSeq" id="WP_390267584.1">
    <property type="nucleotide sequence ID" value="NZ_JBHRSA010000004.1"/>
</dbReference>
<evidence type="ECO:0000313" key="5">
    <source>
        <dbReference type="EMBL" id="MFC3039012.1"/>
    </source>
</evidence>
<dbReference type="EMBL" id="JBHRSA010000004">
    <property type="protein sequence ID" value="MFC3039012.1"/>
    <property type="molecule type" value="Genomic_DNA"/>
</dbReference>
<keyword evidence="2" id="KW-0808">Transferase</keyword>
<dbReference type="InterPro" id="IPR012147">
    <property type="entry name" value="P_Ac_Bu_trans"/>
</dbReference>